<proteinExistence type="predicted"/>
<comment type="caution">
    <text evidence="2">The sequence shown here is derived from an EMBL/GenBank/DDBJ whole genome shotgun (WGS) entry which is preliminary data.</text>
</comment>
<evidence type="ECO:0000313" key="2">
    <source>
        <dbReference type="EMBL" id="KAK4886322.1"/>
    </source>
</evidence>
<dbReference type="Proteomes" id="UP001353858">
    <property type="component" value="Unassembled WGS sequence"/>
</dbReference>
<reference evidence="3" key="1">
    <citation type="submission" date="2023-01" db="EMBL/GenBank/DDBJ databases">
        <title>Key to firefly adult light organ development and bioluminescence: homeobox transcription factors regulate luciferase expression and transportation to peroxisome.</title>
        <authorList>
            <person name="Fu X."/>
        </authorList>
    </citation>
    <scope>NUCLEOTIDE SEQUENCE [LARGE SCALE GENOMIC DNA]</scope>
</reference>
<dbReference type="EMBL" id="JARPUR010000001">
    <property type="protein sequence ID" value="KAK4886322.1"/>
    <property type="molecule type" value="Genomic_DNA"/>
</dbReference>
<accession>A0AAN7SK90</accession>
<sequence length="494" mass="56052">MKELVWFLIVFICMEFVFSKPQNLQDQLRLHLDPLNQPESEYLHKDQGKRTIFPAKHYLYGKHVAIDSHGHKFLLGYTPLNVKYQSSIRPIGILKPTFHQNNIVPWRPFRQYLPSAAPVPSPLPISDNEWKPILSPSLLPVPKPGLDQLKPWDGGINSAIFQHAHPINPNQHAHPFHSVQPLQPVQTIHFPGINHIQPVNPIHHFQPGHPIMPTVPIIPPAVKPILPDAHVRPLLHNYYYYQTPVSKPVILPQQQLFHVGRPQLPVLPLGAAFPAAVAQHQNVPVVHSPEPVVLQSQPEIPFVHNHQHNPISFFTPSHQLPPQHSVPIPDVSPIVHSHLPEQPQTQPLLPSLSVPVSFPPLTVEFHGNHHLNPFNLHTQPINNTLLFTSINSPPILYGRQPHQEHFPESNNEYLPPITHFNPVNNHPENRPSVQPQFLFNPAVRPGHNDLHIPEHLPNHPQFTYINDHNLLPPYPNNLIKPSISLEPPFTASET</sequence>
<evidence type="ECO:0000256" key="1">
    <source>
        <dbReference type="SAM" id="SignalP"/>
    </source>
</evidence>
<feature type="chain" id="PRO_5043016946" evidence="1">
    <location>
        <begin position="20"/>
        <end position="494"/>
    </location>
</feature>
<keyword evidence="1" id="KW-0732">Signal</keyword>
<name>A0AAN7SK90_9COLE</name>
<organism evidence="2 3">
    <name type="scientific">Aquatica leii</name>
    <dbReference type="NCBI Taxonomy" id="1421715"/>
    <lineage>
        <taxon>Eukaryota</taxon>
        <taxon>Metazoa</taxon>
        <taxon>Ecdysozoa</taxon>
        <taxon>Arthropoda</taxon>
        <taxon>Hexapoda</taxon>
        <taxon>Insecta</taxon>
        <taxon>Pterygota</taxon>
        <taxon>Neoptera</taxon>
        <taxon>Endopterygota</taxon>
        <taxon>Coleoptera</taxon>
        <taxon>Polyphaga</taxon>
        <taxon>Elateriformia</taxon>
        <taxon>Elateroidea</taxon>
        <taxon>Lampyridae</taxon>
        <taxon>Luciolinae</taxon>
        <taxon>Aquatica</taxon>
    </lineage>
</organism>
<evidence type="ECO:0000313" key="3">
    <source>
        <dbReference type="Proteomes" id="UP001353858"/>
    </source>
</evidence>
<keyword evidence="3" id="KW-1185">Reference proteome</keyword>
<feature type="signal peptide" evidence="1">
    <location>
        <begin position="1"/>
        <end position="19"/>
    </location>
</feature>
<protein>
    <submittedName>
        <fullName evidence="2">Uncharacterized protein</fullName>
    </submittedName>
</protein>
<gene>
    <name evidence="2" type="ORF">RN001_002593</name>
</gene>
<dbReference type="AlphaFoldDB" id="A0AAN7SK90"/>